<dbReference type="WBParaSite" id="EVEC_0000307101-mRNA-1">
    <property type="protein sequence ID" value="EVEC_0000307101-mRNA-1"/>
    <property type="gene ID" value="EVEC_0000307101"/>
</dbReference>
<evidence type="ECO:0000313" key="2">
    <source>
        <dbReference type="Proteomes" id="UP000274131"/>
    </source>
</evidence>
<gene>
    <name evidence="1" type="ORF">EVEC_LOCUS2779</name>
</gene>
<dbReference type="EMBL" id="UXUI01007448">
    <property type="protein sequence ID" value="VDD87636.1"/>
    <property type="molecule type" value="Genomic_DNA"/>
</dbReference>
<evidence type="ECO:0000313" key="3">
    <source>
        <dbReference type="WBParaSite" id="EVEC_0000307101-mRNA-1"/>
    </source>
</evidence>
<accession>A0A0N4UZL3</accession>
<reference evidence="1 2" key="2">
    <citation type="submission" date="2018-10" db="EMBL/GenBank/DDBJ databases">
        <authorList>
            <consortium name="Pathogen Informatics"/>
        </authorList>
    </citation>
    <scope>NUCLEOTIDE SEQUENCE [LARGE SCALE GENOMIC DNA]</scope>
</reference>
<reference evidence="3" key="1">
    <citation type="submission" date="2017-02" db="UniProtKB">
        <authorList>
            <consortium name="WormBaseParasite"/>
        </authorList>
    </citation>
    <scope>IDENTIFICATION</scope>
</reference>
<proteinExistence type="predicted"/>
<keyword evidence="2" id="KW-1185">Reference proteome</keyword>
<sequence length="121" mass="13828">MCCHAGLAFPIGGVDTFLRSNPAILEPLPQEHYGARFLNPSAPRLWELVSDFNSRVPRAWEYSLVAIVPTRSSKAYGNNVRFLKDIYHTEDSTRKGKNRCELNNEKFKVDSLKWSLEEDKA</sequence>
<organism evidence="3">
    <name type="scientific">Enterobius vermicularis</name>
    <name type="common">Human pinworm</name>
    <dbReference type="NCBI Taxonomy" id="51028"/>
    <lineage>
        <taxon>Eukaryota</taxon>
        <taxon>Metazoa</taxon>
        <taxon>Ecdysozoa</taxon>
        <taxon>Nematoda</taxon>
        <taxon>Chromadorea</taxon>
        <taxon>Rhabditida</taxon>
        <taxon>Spirurina</taxon>
        <taxon>Oxyuridomorpha</taxon>
        <taxon>Oxyuroidea</taxon>
        <taxon>Oxyuridae</taxon>
        <taxon>Enterobius</taxon>
    </lineage>
</organism>
<name>A0A0N4UZL3_ENTVE</name>
<protein>
    <submittedName>
        <fullName evidence="1 3">Uncharacterized protein</fullName>
    </submittedName>
</protein>
<dbReference type="Proteomes" id="UP000274131">
    <property type="component" value="Unassembled WGS sequence"/>
</dbReference>
<evidence type="ECO:0000313" key="1">
    <source>
        <dbReference type="EMBL" id="VDD87636.1"/>
    </source>
</evidence>
<dbReference type="AlphaFoldDB" id="A0A0N4UZL3"/>